<protein>
    <recommendedName>
        <fullName evidence="4">Dolichyl-phosphate-mannose-protein mannosyltransferase</fullName>
    </recommendedName>
</protein>
<feature type="transmembrane region" description="Helical" evidence="1">
    <location>
        <begin position="166"/>
        <end position="189"/>
    </location>
</feature>
<keyword evidence="1" id="KW-1133">Transmembrane helix</keyword>
<evidence type="ECO:0008006" key="4">
    <source>
        <dbReference type="Google" id="ProtNLM"/>
    </source>
</evidence>
<keyword evidence="3" id="KW-1185">Reference proteome</keyword>
<accession>A0A1N7JTR4</accession>
<feature type="transmembrane region" description="Helical" evidence="1">
    <location>
        <begin position="265"/>
        <end position="287"/>
    </location>
</feature>
<feature type="transmembrane region" description="Helical" evidence="1">
    <location>
        <begin position="87"/>
        <end position="107"/>
    </location>
</feature>
<feature type="transmembrane region" description="Helical" evidence="1">
    <location>
        <begin position="6"/>
        <end position="24"/>
    </location>
</feature>
<evidence type="ECO:0000313" key="2">
    <source>
        <dbReference type="EMBL" id="SIS52705.1"/>
    </source>
</evidence>
<reference evidence="3" key="1">
    <citation type="submission" date="2017-01" db="EMBL/GenBank/DDBJ databases">
        <authorList>
            <person name="Varghese N."/>
            <person name="Submissions S."/>
        </authorList>
    </citation>
    <scope>NUCLEOTIDE SEQUENCE [LARGE SCALE GENOMIC DNA]</scope>
    <source>
        <strain evidence="3">DSM 18017</strain>
    </source>
</reference>
<dbReference type="RefSeq" id="WP_139329192.1">
    <property type="nucleotide sequence ID" value="NZ_FTOL01000001.1"/>
</dbReference>
<feature type="transmembrane region" description="Helical" evidence="1">
    <location>
        <begin position="195"/>
        <end position="213"/>
    </location>
</feature>
<dbReference type="EMBL" id="FTOL01000001">
    <property type="protein sequence ID" value="SIS52705.1"/>
    <property type="molecule type" value="Genomic_DNA"/>
</dbReference>
<feature type="transmembrane region" description="Helical" evidence="1">
    <location>
        <begin position="332"/>
        <end position="351"/>
    </location>
</feature>
<dbReference type="AlphaFoldDB" id="A0A1N7JTR4"/>
<proteinExistence type="predicted"/>
<sequence>MEKKLNNSYLIFLNILIIVYNLYISLSVFKEKIIVTDDLSKLYESKHISKSYFSYLYSFLDSTTMAARPVSGIVTGTLIFFSKSNEYIYLLGVLFFPLSLLAIYCIAKKMFSKELASLITLLYSCSLIGTSIQFSSIMLNSNLATIFFLLSIYFIYVREKIIISSLFFIASILSYEIFLPLILLNLFLIKDNKKRILFLLLTSGVIVIFRKIIQPSLFVNSYQRDEVDKIFEFKRVLQIAVFSLKLFFKDLFVGIYKALLNIRNLHVIEILSAFLISFVTYKVFSGYDFKSKLKEYKRIGFISFLSIMFGLSIFLFSSYIPTIFGFDNRNLGAIRLFYTLLVVSVIVYLSVKLKFGSKIASAFFAVIAFLLVITNLSVKNSWSYAVQFNNEIFTKLNTALKSNHIENGEVCLKYDIFNEFKNNPRFTLREPIFYNNWESPMLSQMNGIDPHKIHVYNIERKTDCNIVFLYKNGIITRIK</sequence>
<feature type="transmembrane region" description="Helical" evidence="1">
    <location>
        <begin position="299"/>
        <end position="320"/>
    </location>
</feature>
<keyword evidence="1" id="KW-0812">Transmembrane</keyword>
<feature type="transmembrane region" description="Helical" evidence="1">
    <location>
        <begin position="239"/>
        <end position="259"/>
    </location>
</feature>
<feature type="transmembrane region" description="Helical" evidence="1">
    <location>
        <begin position="358"/>
        <end position="378"/>
    </location>
</feature>
<dbReference type="STRING" id="373668.SAMN05421786_10143"/>
<dbReference type="Proteomes" id="UP000186744">
    <property type="component" value="Unassembled WGS sequence"/>
</dbReference>
<evidence type="ECO:0000313" key="3">
    <source>
        <dbReference type="Proteomes" id="UP000186744"/>
    </source>
</evidence>
<feature type="transmembrane region" description="Helical" evidence="1">
    <location>
        <begin position="138"/>
        <end position="157"/>
    </location>
</feature>
<dbReference type="OrthoDB" id="1222082at2"/>
<organism evidence="2 3">
    <name type="scientific">Chryseobacterium ureilyticum</name>
    <dbReference type="NCBI Taxonomy" id="373668"/>
    <lineage>
        <taxon>Bacteria</taxon>
        <taxon>Pseudomonadati</taxon>
        <taxon>Bacteroidota</taxon>
        <taxon>Flavobacteriia</taxon>
        <taxon>Flavobacteriales</taxon>
        <taxon>Weeksellaceae</taxon>
        <taxon>Chryseobacterium group</taxon>
        <taxon>Chryseobacterium</taxon>
    </lineage>
</organism>
<keyword evidence="1" id="KW-0472">Membrane</keyword>
<name>A0A1N7JTR4_9FLAO</name>
<evidence type="ECO:0000256" key="1">
    <source>
        <dbReference type="SAM" id="Phobius"/>
    </source>
</evidence>
<gene>
    <name evidence="2" type="ORF">SAMN05421786_10143</name>
</gene>